<evidence type="ECO:0000313" key="3">
    <source>
        <dbReference type="EMBL" id="MDT7827827.1"/>
    </source>
</evidence>
<name>A0ABU3L282_9FLAO</name>
<evidence type="ECO:0000256" key="1">
    <source>
        <dbReference type="SAM" id="MobiDB-lite"/>
    </source>
</evidence>
<organism evidence="3 4">
    <name type="scientific">Pricia mediterranea</name>
    <dbReference type="NCBI Taxonomy" id="3076079"/>
    <lineage>
        <taxon>Bacteria</taxon>
        <taxon>Pseudomonadati</taxon>
        <taxon>Bacteroidota</taxon>
        <taxon>Flavobacteriia</taxon>
        <taxon>Flavobacteriales</taxon>
        <taxon>Flavobacteriaceae</taxon>
        <taxon>Pricia</taxon>
    </lineage>
</organism>
<dbReference type="PANTHER" id="PTHR21180:SF32">
    <property type="entry name" value="ENDONUCLEASE_EXONUCLEASE_PHOSPHATASE FAMILY DOMAIN-CONTAINING PROTEIN 1"/>
    <property type="match status" value="1"/>
</dbReference>
<evidence type="ECO:0000256" key="2">
    <source>
        <dbReference type="SAM" id="Phobius"/>
    </source>
</evidence>
<dbReference type="PANTHER" id="PTHR21180">
    <property type="entry name" value="ENDONUCLEASE/EXONUCLEASE/PHOSPHATASE FAMILY DOMAIN-CONTAINING PROTEIN 1"/>
    <property type="match status" value="1"/>
</dbReference>
<keyword evidence="4" id="KW-1185">Reference proteome</keyword>
<protein>
    <submittedName>
        <fullName evidence="3">Helix-hairpin-helix domain-containing protein</fullName>
    </submittedName>
</protein>
<dbReference type="RefSeq" id="WP_314012917.1">
    <property type="nucleotide sequence ID" value="NZ_JAVTTP010000001.1"/>
</dbReference>
<keyword evidence="2" id="KW-1133">Transmembrane helix</keyword>
<feature type="compositionally biased region" description="Basic and acidic residues" evidence="1">
    <location>
        <begin position="169"/>
        <end position="180"/>
    </location>
</feature>
<dbReference type="InterPro" id="IPR010994">
    <property type="entry name" value="RuvA_2-like"/>
</dbReference>
<dbReference type="Proteomes" id="UP001250656">
    <property type="component" value="Unassembled WGS sequence"/>
</dbReference>
<dbReference type="SUPFAM" id="SSF47781">
    <property type="entry name" value="RuvA domain 2-like"/>
    <property type="match status" value="2"/>
</dbReference>
<feature type="compositionally biased region" description="Polar residues" evidence="1">
    <location>
        <begin position="147"/>
        <end position="168"/>
    </location>
</feature>
<feature type="region of interest" description="Disordered" evidence="1">
    <location>
        <begin position="140"/>
        <end position="201"/>
    </location>
</feature>
<sequence length="329" mass="37451">MNKLKSYFRFNKQERSGIFFLLLIIVALQIGYYFFGNFFKGGPEDVFVTDHELQAHIDTLKQAALKKDSVIIYPFNPNFISDYKGYTLGMSTDEIDRLHAFRKKNKFVNSPKEFQQLTHVSDSLLGIISPYFKFPEWTKKKKRPAGGSTQFEYASNSSKRTSEGNPNGRQREGRIAKDESFPPARIGQNNDRSSQTTPIKDLNTVTAEELRTINGIGEKLSARIVKFRDRLGGFLVDDQLYHVYGLEPAVVEKTLKKFKVLSKSDIQKININTASVEDIGALVYVQRKVAIDIVAYRNRKNGIVSLDELKNIEGFPSDKIEIIALYLSL</sequence>
<evidence type="ECO:0000313" key="4">
    <source>
        <dbReference type="Proteomes" id="UP001250656"/>
    </source>
</evidence>
<reference evidence="3 4" key="1">
    <citation type="submission" date="2023-09" db="EMBL/GenBank/DDBJ databases">
        <title>Novel taxa isolated from Blanes Bay.</title>
        <authorList>
            <person name="Rey-Velasco X."/>
            <person name="Lucena T."/>
        </authorList>
    </citation>
    <scope>NUCLEOTIDE SEQUENCE [LARGE SCALE GENOMIC DNA]</scope>
    <source>
        <strain evidence="3 4">S334</strain>
    </source>
</reference>
<feature type="transmembrane region" description="Helical" evidence="2">
    <location>
        <begin position="16"/>
        <end position="35"/>
    </location>
</feature>
<feature type="compositionally biased region" description="Polar residues" evidence="1">
    <location>
        <begin position="187"/>
        <end position="201"/>
    </location>
</feature>
<dbReference type="Gene3D" id="1.10.150.280">
    <property type="entry name" value="AF1531-like domain"/>
    <property type="match status" value="2"/>
</dbReference>
<proteinExistence type="predicted"/>
<gene>
    <name evidence="3" type="ORF">RQM65_04020</name>
</gene>
<dbReference type="EMBL" id="JAVTTP010000001">
    <property type="protein sequence ID" value="MDT7827827.1"/>
    <property type="molecule type" value="Genomic_DNA"/>
</dbReference>
<keyword evidence="2" id="KW-0812">Transmembrane</keyword>
<comment type="caution">
    <text evidence="3">The sequence shown here is derived from an EMBL/GenBank/DDBJ whole genome shotgun (WGS) entry which is preliminary data.</text>
</comment>
<keyword evidence="2" id="KW-0472">Membrane</keyword>
<dbReference type="Pfam" id="PF12836">
    <property type="entry name" value="HHH_3"/>
    <property type="match status" value="2"/>
</dbReference>
<dbReference type="InterPro" id="IPR051675">
    <property type="entry name" value="Endo/Exo/Phosphatase_dom_1"/>
</dbReference>
<accession>A0ABU3L282</accession>